<dbReference type="Proteomes" id="UP001489719">
    <property type="component" value="Unassembled WGS sequence"/>
</dbReference>
<protein>
    <submittedName>
        <fullName evidence="1">Pyridoxal phosphate-dependent transferase</fullName>
    </submittedName>
</protein>
<comment type="caution">
    <text evidence="1">The sequence shown here is derived from an EMBL/GenBank/DDBJ whole genome shotgun (WGS) entry which is preliminary data.</text>
</comment>
<evidence type="ECO:0000313" key="2">
    <source>
        <dbReference type="Proteomes" id="UP001489719"/>
    </source>
</evidence>
<sequence>MTSYQPWKRASAIHYLTFSSSSSSLDPLRAMSSDILTPFGHDLRKFFLFDSKYTNLNHGSFGTYPAAVRDHLRQQQDAVEAQPDKYIRYTYYELLDRSRAAVAEILHVPINECVFVSNATTGVNTVLRNLVYGPSDVIIYFDTTYGACEKTISSVCETTPATFRKVEYQFMVDSHSTIVQKFKDLVKETKREGLTPKVAVIDTIVSIPGVRFPFEMLVQACKDEGVLSLIDGAHGIGHIALDLKQLDADFFTSNCHKWLFTPRGSAVLHVPVRNQELIRTTFPTSHGFKPLANSNMRNPLPATAPGKTQFESLFEFVATVDSAPYLCIPTAIAFRRDVCGGEDKIMHYIRSVVTKGTNTVARMLGTEVMATDASSSDDELRNCALANVRLPLSIGTTTDADIVTSEVDKMCRWIEKTMLDEFHTFLPVFAYGGQLWARFSGQVYLEVSDFEWGGELLNGLCEAIKVNKGQQVDALDMTELKRILRDPSAL</sequence>
<accession>A0ACC3TIM2</accession>
<reference evidence="2" key="1">
    <citation type="journal article" date="2024" name="Front. Bioeng. Biotechnol.">
        <title>Genome-scale model development and genomic sequencing of the oleaginous clade Lipomyces.</title>
        <authorList>
            <person name="Czajka J.J."/>
            <person name="Han Y."/>
            <person name="Kim J."/>
            <person name="Mondo S.J."/>
            <person name="Hofstad B.A."/>
            <person name="Robles A."/>
            <person name="Haridas S."/>
            <person name="Riley R."/>
            <person name="LaButti K."/>
            <person name="Pangilinan J."/>
            <person name="Andreopoulos W."/>
            <person name="Lipzen A."/>
            <person name="Yan J."/>
            <person name="Wang M."/>
            <person name="Ng V."/>
            <person name="Grigoriev I.V."/>
            <person name="Spatafora J.W."/>
            <person name="Magnuson J.K."/>
            <person name="Baker S.E."/>
            <person name="Pomraning K.R."/>
        </authorList>
    </citation>
    <scope>NUCLEOTIDE SEQUENCE [LARGE SCALE GENOMIC DNA]</scope>
    <source>
        <strain evidence="2">CBS 10300</strain>
    </source>
</reference>
<dbReference type="EMBL" id="MU970118">
    <property type="protein sequence ID" value="KAK9320722.1"/>
    <property type="molecule type" value="Genomic_DNA"/>
</dbReference>
<keyword evidence="2" id="KW-1185">Reference proteome</keyword>
<gene>
    <name evidence="1" type="ORF">V1517DRAFT_328504</name>
</gene>
<proteinExistence type="predicted"/>
<name>A0ACC3TIM2_9ASCO</name>
<keyword evidence="1" id="KW-0808">Transferase</keyword>
<organism evidence="1 2">
    <name type="scientific">Lipomyces orientalis</name>
    <dbReference type="NCBI Taxonomy" id="1233043"/>
    <lineage>
        <taxon>Eukaryota</taxon>
        <taxon>Fungi</taxon>
        <taxon>Dikarya</taxon>
        <taxon>Ascomycota</taxon>
        <taxon>Saccharomycotina</taxon>
        <taxon>Lipomycetes</taxon>
        <taxon>Lipomycetales</taxon>
        <taxon>Lipomycetaceae</taxon>
        <taxon>Lipomyces</taxon>
    </lineage>
</organism>
<evidence type="ECO:0000313" key="1">
    <source>
        <dbReference type="EMBL" id="KAK9320722.1"/>
    </source>
</evidence>